<evidence type="ECO:0000256" key="5">
    <source>
        <dbReference type="ARBA" id="ARBA00023163"/>
    </source>
</evidence>
<dbReference type="OrthoDB" id="9804020at2"/>
<dbReference type="RefSeq" id="WP_058935477.1">
    <property type="nucleotide sequence ID" value="NZ_CP013729.1"/>
</dbReference>
<keyword evidence="7" id="KW-1185">Reference proteome</keyword>
<dbReference type="STRING" id="76731.RD2015_2889"/>
<organism evidence="6 7">
    <name type="scientific">Roseateles depolymerans</name>
    <dbReference type="NCBI Taxonomy" id="76731"/>
    <lineage>
        <taxon>Bacteria</taxon>
        <taxon>Pseudomonadati</taxon>
        <taxon>Pseudomonadota</taxon>
        <taxon>Betaproteobacteria</taxon>
        <taxon>Burkholderiales</taxon>
        <taxon>Sphaerotilaceae</taxon>
        <taxon>Roseateles</taxon>
    </lineage>
</organism>
<dbReference type="PANTHER" id="PTHR46577">
    <property type="entry name" value="HTH-TYPE TRANSCRIPTIONAL REGULATORY PROTEIN GABR"/>
    <property type="match status" value="1"/>
</dbReference>
<dbReference type="Pfam" id="PF00392">
    <property type="entry name" value="GntR"/>
    <property type="match status" value="1"/>
</dbReference>
<evidence type="ECO:0000256" key="1">
    <source>
        <dbReference type="ARBA" id="ARBA00005384"/>
    </source>
</evidence>
<dbReference type="SMART" id="SM00345">
    <property type="entry name" value="HTH_GNTR"/>
    <property type="match status" value="1"/>
</dbReference>
<dbReference type="InterPro" id="IPR015421">
    <property type="entry name" value="PyrdxlP-dep_Trfase_major"/>
</dbReference>
<dbReference type="Proteomes" id="UP000060699">
    <property type="component" value="Chromosome"/>
</dbReference>
<comment type="similarity">
    <text evidence="1">In the C-terminal section; belongs to the class-I pyridoxal-phosphate-dependent aminotransferase family.</text>
</comment>
<dbReference type="InterPro" id="IPR000524">
    <property type="entry name" value="Tscrpt_reg_HTH_GntR"/>
</dbReference>
<protein>
    <submittedName>
        <fullName evidence="6">HTH-type transcriptional regulator NorG</fullName>
    </submittedName>
</protein>
<keyword evidence="3" id="KW-0805">Transcription regulation</keyword>
<dbReference type="CDD" id="cd00609">
    <property type="entry name" value="AAT_like"/>
    <property type="match status" value="1"/>
</dbReference>
<dbReference type="PATRIC" id="fig|76731.3.peg.2955"/>
<sequence>MNLQIQRDSDIPLADQVEQGLQAHIGRRVYAPGARLPSIRSLATHLGVSRNTVIEAYDRLVTRGLARSQPGSGYYVEDGAMRFPSAGMSNPRDAESVTDELWHLFREQNDTVKLGCGWLPDSWRESEDMAYAIRQTVRRDRSGLFDYGTPLGSPSLRKALSRRLYSMDIEAPVNQFLLTSGASQALDLLVRLLLRPGDTVLVETPGYYNLFGLLKLQGIRMLGVPRTPNGPDVEALERLLETHQPKLFFLNGVFQNPTGSTISVATAHRILQLAERHDFNIVEDDIYADFQTSSTPRLAALDQLNRVIYIGSFSKSLSCSLRVGFVAAAPALIKRLVDLKMLTSITSSRFAEEVLAVMLENGSYRKLVERLRRRLDRQLAQASRVLTTAGWQLFCRPSGGMFLWARWPGVDDATELVTRAAARGVSFSNGSVFTPDLAVCPWLRINVSYIDDPRAMAFLTKPM</sequence>
<dbReference type="PROSITE" id="PS50949">
    <property type="entry name" value="HTH_GNTR"/>
    <property type="match status" value="1"/>
</dbReference>
<dbReference type="PRINTS" id="PR00035">
    <property type="entry name" value="HTHGNTR"/>
</dbReference>
<accession>A0A0U3MG39</accession>
<dbReference type="CDD" id="cd07377">
    <property type="entry name" value="WHTH_GntR"/>
    <property type="match status" value="1"/>
</dbReference>
<gene>
    <name evidence="6" type="ORF">RD2015_2889</name>
</gene>
<dbReference type="InterPro" id="IPR004839">
    <property type="entry name" value="Aminotransferase_I/II_large"/>
</dbReference>
<name>A0A0U3MG39_9BURK</name>
<keyword evidence="5" id="KW-0804">Transcription</keyword>
<dbReference type="Gene3D" id="1.10.10.10">
    <property type="entry name" value="Winged helix-like DNA-binding domain superfamily/Winged helix DNA-binding domain"/>
    <property type="match status" value="1"/>
</dbReference>
<dbReference type="Gene3D" id="3.40.640.10">
    <property type="entry name" value="Type I PLP-dependent aspartate aminotransferase-like (Major domain)"/>
    <property type="match status" value="1"/>
</dbReference>
<dbReference type="GO" id="GO:0030170">
    <property type="term" value="F:pyridoxal phosphate binding"/>
    <property type="evidence" value="ECO:0007669"/>
    <property type="project" value="InterPro"/>
</dbReference>
<dbReference type="InterPro" id="IPR036390">
    <property type="entry name" value="WH_DNA-bd_sf"/>
</dbReference>
<evidence type="ECO:0000313" key="7">
    <source>
        <dbReference type="Proteomes" id="UP000060699"/>
    </source>
</evidence>
<dbReference type="Pfam" id="PF00155">
    <property type="entry name" value="Aminotran_1_2"/>
    <property type="match status" value="1"/>
</dbReference>
<evidence type="ECO:0000256" key="2">
    <source>
        <dbReference type="ARBA" id="ARBA00022898"/>
    </source>
</evidence>
<dbReference type="InterPro" id="IPR051446">
    <property type="entry name" value="HTH_trans_reg/aminotransferase"/>
</dbReference>
<dbReference type="KEGG" id="rdp:RD2015_2889"/>
<dbReference type="SUPFAM" id="SSF53383">
    <property type="entry name" value="PLP-dependent transferases"/>
    <property type="match status" value="1"/>
</dbReference>
<dbReference type="EMBL" id="CP013729">
    <property type="protein sequence ID" value="ALV07353.1"/>
    <property type="molecule type" value="Genomic_DNA"/>
</dbReference>
<dbReference type="GO" id="GO:0003700">
    <property type="term" value="F:DNA-binding transcription factor activity"/>
    <property type="evidence" value="ECO:0007669"/>
    <property type="project" value="InterPro"/>
</dbReference>
<evidence type="ECO:0000256" key="3">
    <source>
        <dbReference type="ARBA" id="ARBA00023015"/>
    </source>
</evidence>
<dbReference type="PANTHER" id="PTHR46577:SF2">
    <property type="entry name" value="TRANSCRIPTIONAL REGULATORY PROTEIN"/>
    <property type="match status" value="1"/>
</dbReference>
<keyword evidence="4" id="KW-0238">DNA-binding</keyword>
<dbReference type="GO" id="GO:0003677">
    <property type="term" value="F:DNA binding"/>
    <property type="evidence" value="ECO:0007669"/>
    <property type="project" value="UniProtKB-KW"/>
</dbReference>
<dbReference type="AlphaFoldDB" id="A0A0U3MG39"/>
<proteinExistence type="inferred from homology"/>
<evidence type="ECO:0000313" key="6">
    <source>
        <dbReference type="EMBL" id="ALV07353.1"/>
    </source>
</evidence>
<dbReference type="InterPro" id="IPR015424">
    <property type="entry name" value="PyrdxlP-dep_Trfase"/>
</dbReference>
<dbReference type="InterPro" id="IPR036388">
    <property type="entry name" value="WH-like_DNA-bd_sf"/>
</dbReference>
<reference evidence="6 7" key="1">
    <citation type="submission" date="2015-12" db="EMBL/GenBank/DDBJ databases">
        <title>Complete genome of Roseateles depolymerans KCTC 42856.</title>
        <authorList>
            <person name="Kim K.M."/>
        </authorList>
    </citation>
    <scope>NUCLEOTIDE SEQUENCE [LARGE SCALE GENOMIC DNA]</scope>
    <source>
        <strain evidence="6 7">KCTC 42856</strain>
    </source>
</reference>
<evidence type="ECO:0000256" key="4">
    <source>
        <dbReference type="ARBA" id="ARBA00023125"/>
    </source>
</evidence>
<keyword evidence="2" id="KW-0663">Pyridoxal phosphate</keyword>
<dbReference type="SUPFAM" id="SSF46785">
    <property type="entry name" value="Winged helix' DNA-binding domain"/>
    <property type="match status" value="1"/>
</dbReference>